<dbReference type="Proteomes" id="UP000692954">
    <property type="component" value="Unassembled WGS sequence"/>
</dbReference>
<keyword evidence="2" id="KW-1185">Reference proteome</keyword>
<accession>A0A8S1RKW5</accession>
<gene>
    <name evidence="1" type="ORF">PSON_ATCC_30995.1.T1820083</name>
</gene>
<reference evidence="1" key="1">
    <citation type="submission" date="2021-01" db="EMBL/GenBank/DDBJ databases">
        <authorList>
            <consortium name="Genoscope - CEA"/>
            <person name="William W."/>
        </authorList>
    </citation>
    <scope>NUCLEOTIDE SEQUENCE</scope>
</reference>
<organism evidence="1 2">
    <name type="scientific">Paramecium sonneborni</name>
    <dbReference type="NCBI Taxonomy" id="65129"/>
    <lineage>
        <taxon>Eukaryota</taxon>
        <taxon>Sar</taxon>
        <taxon>Alveolata</taxon>
        <taxon>Ciliophora</taxon>
        <taxon>Intramacronucleata</taxon>
        <taxon>Oligohymenophorea</taxon>
        <taxon>Peniculida</taxon>
        <taxon>Parameciidae</taxon>
        <taxon>Paramecium</taxon>
    </lineage>
</organism>
<proteinExistence type="predicted"/>
<evidence type="ECO:0000313" key="2">
    <source>
        <dbReference type="Proteomes" id="UP000692954"/>
    </source>
</evidence>
<evidence type="ECO:0000313" key="1">
    <source>
        <dbReference type="EMBL" id="CAD8128057.1"/>
    </source>
</evidence>
<comment type="caution">
    <text evidence="1">The sequence shown here is derived from an EMBL/GenBank/DDBJ whole genome shotgun (WGS) entry which is preliminary data.</text>
</comment>
<protein>
    <submittedName>
        <fullName evidence="1">Uncharacterized protein</fullName>
    </submittedName>
</protein>
<dbReference type="AlphaFoldDB" id="A0A8S1RKW5"/>
<dbReference type="EMBL" id="CAJJDN010000182">
    <property type="protein sequence ID" value="CAD8128057.1"/>
    <property type="molecule type" value="Genomic_DNA"/>
</dbReference>
<name>A0A8S1RKW5_9CILI</name>
<sequence length="65" mass="7856">MKTLSISYFLIQKRLSLTYENKSMAPIMKINFHFQHWKKEINMDHFFQLIQFKLDYLAVLETATA</sequence>